<proteinExistence type="predicted"/>
<protein>
    <submittedName>
        <fullName evidence="2">Uncharacterized protein</fullName>
    </submittedName>
</protein>
<reference evidence="3" key="1">
    <citation type="journal article" date="2016" name="Genome Announc.">
        <title>Draft Genome Sequences of Five Rapidly Growing Mycobacterium Species, M. thermoresistibile, M. fortuitum subsp. acetamidolyticum, M. canariasense, M. brisbanense, and M. novocastrense.</title>
        <authorList>
            <person name="Katahira K."/>
            <person name="Ogura Y."/>
            <person name="Gotoh Y."/>
            <person name="Hayashi T."/>
        </authorList>
    </citation>
    <scope>NUCLEOTIDE SEQUENCE [LARGE SCALE GENOMIC DNA]</scope>
    <source>
        <strain evidence="3">JCM15654</strain>
    </source>
</reference>
<sequence length="44" mass="4388">MPGEVADSATNKPDVDIPNAPTAATGTGRCAIAFSPRTTLSITA</sequence>
<accession>A0A124DZW3</accession>
<gene>
    <name evidence="2" type="ORF">RMCB_2746</name>
</gene>
<evidence type="ECO:0000313" key="2">
    <source>
        <dbReference type="EMBL" id="GAS88650.1"/>
    </source>
</evidence>
<dbReference type="Proteomes" id="UP000069620">
    <property type="component" value="Unassembled WGS sequence"/>
</dbReference>
<dbReference type="EMBL" id="BCSX01000024">
    <property type="protein sequence ID" value="GAS88650.1"/>
    <property type="molecule type" value="Genomic_DNA"/>
</dbReference>
<evidence type="ECO:0000313" key="3">
    <source>
        <dbReference type="Proteomes" id="UP000069620"/>
    </source>
</evidence>
<reference evidence="3" key="2">
    <citation type="submission" date="2016-02" db="EMBL/GenBank/DDBJ databases">
        <title>Draft genome sequence of five rapidly growing Mycobacterium species.</title>
        <authorList>
            <person name="Katahira K."/>
            <person name="Gotou Y."/>
            <person name="Iida K."/>
            <person name="Ogura Y."/>
            <person name="Hayashi T."/>
        </authorList>
    </citation>
    <scope>NUCLEOTIDE SEQUENCE [LARGE SCALE GENOMIC DNA]</scope>
    <source>
        <strain evidence="3">JCM15654</strain>
    </source>
</reference>
<feature type="region of interest" description="Disordered" evidence="1">
    <location>
        <begin position="1"/>
        <end position="26"/>
    </location>
</feature>
<keyword evidence="3" id="KW-1185">Reference proteome</keyword>
<name>A0A124DZW3_9MYCO</name>
<organism evidence="2 3">
    <name type="scientific">Mycolicibacterium brisbanense</name>
    <dbReference type="NCBI Taxonomy" id="146020"/>
    <lineage>
        <taxon>Bacteria</taxon>
        <taxon>Bacillati</taxon>
        <taxon>Actinomycetota</taxon>
        <taxon>Actinomycetes</taxon>
        <taxon>Mycobacteriales</taxon>
        <taxon>Mycobacteriaceae</taxon>
        <taxon>Mycolicibacterium</taxon>
    </lineage>
</organism>
<evidence type="ECO:0000256" key="1">
    <source>
        <dbReference type="SAM" id="MobiDB-lite"/>
    </source>
</evidence>
<comment type="caution">
    <text evidence="2">The sequence shown here is derived from an EMBL/GenBank/DDBJ whole genome shotgun (WGS) entry which is preliminary data.</text>
</comment>
<dbReference type="AlphaFoldDB" id="A0A124DZW3"/>